<comment type="caution">
    <text evidence="1">The sequence shown here is derived from an EMBL/GenBank/DDBJ whole genome shotgun (WGS) entry which is preliminary data.</text>
</comment>
<reference evidence="1 2" key="1">
    <citation type="submission" date="2016-03" db="EMBL/GenBank/DDBJ databases">
        <title>EvidentialGene: Evidence-directed Construction of Genes on Genomes.</title>
        <authorList>
            <person name="Gilbert D.G."/>
            <person name="Choi J.-H."/>
            <person name="Mockaitis K."/>
            <person name="Colbourne J."/>
            <person name="Pfrender M."/>
        </authorList>
    </citation>
    <scope>NUCLEOTIDE SEQUENCE [LARGE SCALE GENOMIC DNA]</scope>
    <source>
        <strain evidence="1 2">Xinb3</strain>
        <tissue evidence="1">Complete organism</tissue>
    </source>
</reference>
<keyword evidence="2" id="KW-1185">Reference proteome</keyword>
<organism evidence="1 2">
    <name type="scientific">Daphnia magna</name>
    <dbReference type="NCBI Taxonomy" id="35525"/>
    <lineage>
        <taxon>Eukaryota</taxon>
        <taxon>Metazoa</taxon>
        <taxon>Ecdysozoa</taxon>
        <taxon>Arthropoda</taxon>
        <taxon>Crustacea</taxon>
        <taxon>Branchiopoda</taxon>
        <taxon>Diplostraca</taxon>
        <taxon>Cladocera</taxon>
        <taxon>Anomopoda</taxon>
        <taxon>Daphniidae</taxon>
        <taxon>Daphnia</taxon>
    </lineage>
</organism>
<proteinExistence type="predicted"/>
<sequence>MGKKTQIHFPVYALCIRRATADGGTQNGVLMAFFEMERNKIKYSQRRELEIKQEILKAHSIWHV</sequence>
<evidence type="ECO:0000313" key="1">
    <source>
        <dbReference type="EMBL" id="KZS02127.1"/>
    </source>
</evidence>
<name>A0A0P6A6N7_9CRUS</name>
<gene>
    <name evidence="1" type="ORF">APZ42_000956</name>
</gene>
<accession>A0A0P6A6N7</accession>
<dbReference type="AlphaFoldDB" id="A0A0P6A6N7"/>
<evidence type="ECO:0000313" key="2">
    <source>
        <dbReference type="Proteomes" id="UP000076858"/>
    </source>
</evidence>
<dbReference type="EMBL" id="LRGB01005248">
    <property type="protein sequence ID" value="KZS02127.1"/>
    <property type="molecule type" value="Genomic_DNA"/>
</dbReference>
<dbReference type="Proteomes" id="UP000076858">
    <property type="component" value="Unassembled WGS sequence"/>
</dbReference>
<protein>
    <submittedName>
        <fullName evidence="1">Uncharacterized protein</fullName>
    </submittedName>
</protein>